<name>A0A6J5P3J7_9CAUD</name>
<organism evidence="1">
    <name type="scientific">uncultured Caudovirales phage</name>
    <dbReference type="NCBI Taxonomy" id="2100421"/>
    <lineage>
        <taxon>Viruses</taxon>
        <taxon>Duplodnaviria</taxon>
        <taxon>Heunggongvirae</taxon>
        <taxon>Uroviricota</taxon>
        <taxon>Caudoviricetes</taxon>
        <taxon>Peduoviridae</taxon>
        <taxon>Maltschvirus</taxon>
        <taxon>Maltschvirus maltsch</taxon>
    </lineage>
</organism>
<evidence type="ECO:0000313" key="1">
    <source>
        <dbReference type="EMBL" id="CAB4164546.1"/>
    </source>
</evidence>
<protein>
    <submittedName>
        <fullName evidence="1">Uncharacterized protein</fullName>
    </submittedName>
</protein>
<reference evidence="1" key="1">
    <citation type="submission" date="2020-04" db="EMBL/GenBank/DDBJ databases">
        <authorList>
            <person name="Chiriac C."/>
            <person name="Salcher M."/>
            <person name="Ghai R."/>
            <person name="Kavagutti S V."/>
        </authorList>
    </citation>
    <scope>NUCLEOTIDE SEQUENCE</scope>
</reference>
<proteinExistence type="predicted"/>
<accession>A0A6J5P3J7</accession>
<dbReference type="EMBL" id="LR796760">
    <property type="protein sequence ID" value="CAB4164546.1"/>
    <property type="molecule type" value="Genomic_DNA"/>
</dbReference>
<gene>
    <name evidence="1" type="ORF">UFOVP831_49</name>
</gene>
<sequence length="125" mass="14662">MTKTTSYEISKKLEEAGFSRQPFWIWTSEQCCAPYQTNHDGFRSYDLETILDALPKQFQVAWDGELGKSQATLRLILEKDKIFYKHDSDELRNAMYWREKEVQKTENESLADTAGRLWLMLKGSV</sequence>